<protein>
    <recommendedName>
        <fullName evidence="2">Alpha/beta hydrolase fold-3 domain-containing protein</fullName>
    </recommendedName>
</protein>
<gene>
    <name evidence="3" type="ORF">RHSIM_Rhsim11G0078800</name>
</gene>
<feature type="domain" description="Alpha/beta hydrolase fold-3" evidence="2">
    <location>
        <begin position="102"/>
        <end position="318"/>
    </location>
</feature>
<proteinExistence type="inferred from homology"/>
<name>A0A834GA22_RHOSS</name>
<dbReference type="Proteomes" id="UP000626092">
    <property type="component" value="Unassembled WGS sequence"/>
</dbReference>
<accession>A0A834GA22</accession>
<dbReference type="AlphaFoldDB" id="A0A834GA22"/>
<dbReference type="InterPro" id="IPR029058">
    <property type="entry name" value="AB_hydrolase_fold"/>
</dbReference>
<dbReference type="GO" id="GO:0009860">
    <property type="term" value="P:pollen tube growth"/>
    <property type="evidence" value="ECO:0007669"/>
    <property type="project" value="TreeGrafter"/>
</dbReference>
<dbReference type="OrthoDB" id="408631at2759"/>
<reference evidence="3" key="1">
    <citation type="submission" date="2019-11" db="EMBL/GenBank/DDBJ databases">
        <authorList>
            <person name="Liu Y."/>
            <person name="Hou J."/>
            <person name="Li T.-Q."/>
            <person name="Guan C.-H."/>
            <person name="Wu X."/>
            <person name="Wu H.-Z."/>
            <person name="Ling F."/>
            <person name="Zhang R."/>
            <person name="Shi X.-G."/>
            <person name="Ren J.-P."/>
            <person name="Chen E.-F."/>
            <person name="Sun J.-M."/>
        </authorList>
    </citation>
    <scope>NUCLEOTIDE SEQUENCE</scope>
    <source>
        <strain evidence="3">Adult_tree_wgs_1</strain>
        <tissue evidence="3">Leaves</tissue>
    </source>
</reference>
<evidence type="ECO:0000313" key="4">
    <source>
        <dbReference type="Proteomes" id="UP000626092"/>
    </source>
</evidence>
<dbReference type="GO" id="GO:0052689">
    <property type="term" value="F:carboxylic ester hydrolase activity"/>
    <property type="evidence" value="ECO:0007669"/>
    <property type="project" value="TreeGrafter"/>
</dbReference>
<evidence type="ECO:0000256" key="1">
    <source>
        <dbReference type="ARBA" id="ARBA00010515"/>
    </source>
</evidence>
<comment type="similarity">
    <text evidence="1">Belongs to the 'GDXG' lipolytic enzyme family.</text>
</comment>
<dbReference type="SUPFAM" id="SSF53474">
    <property type="entry name" value="alpha/beta-Hydrolases"/>
    <property type="match status" value="1"/>
</dbReference>
<sequence>MNSRGGKAMDPNSPQWPPDLPLIVRFLIVVRGIVSDLSRRSDGTVNRCLLDLFDPKTPASAEPKDGVSSTDTTIEESRHRKQWFRLFTPSSSDEAALRLPLIVYFHGGGFFNSAPNSFAFDALCRKFSKKVPAVVVSVSYRRTPDHRCPSPYEDGLDTLKFLDDNAAVLPPAADLGRCFVAGDSAGGNIAHHVVVKSCKYKFSRLKIKGLVGIQPFYGGVDRTESEKALYKAPILNLERTDWMWNAFLPVGSDQDHEASNVSGPNRIDISGFDFPETLVAVGGFDPLKDRQRSYCAWLKSCGKQVKSVFYPNAFHEFYGFPGSQIPDTGLLISEVRDFIEKCK</sequence>
<organism evidence="3 4">
    <name type="scientific">Rhododendron simsii</name>
    <name type="common">Sims's rhododendron</name>
    <dbReference type="NCBI Taxonomy" id="118357"/>
    <lineage>
        <taxon>Eukaryota</taxon>
        <taxon>Viridiplantae</taxon>
        <taxon>Streptophyta</taxon>
        <taxon>Embryophyta</taxon>
        <taxon>Tracheophyta</taxon>
        <taxon>Spermatophyta</taxon>
        <taxon>Magnoliopsida</taxon>
        <taxon>eudicotyledons</taxon>
        <taxon>Gunneridae</taxon>
        <taxon>Pentapetalae</taxon>
        <taxon>asterids</taxon>
        <taxon>Ericales</taxon>
        <taxon>Ericaceae</taxon>
        <taxon>Ericoideae</taxon>
        <taxon>Rhodoreae</taxon>
        <taxon>Rhododendron</taxon>
    </lineage>
</organism>
<evidence type="ECO:0000259" key="2">
    <source>
        <dbReference type="Pfam" id="PF07859"/>
    </source>
</evidence>
<dbReference type="InterPro" id="IPR013094">
    <property type="entry name" value="AB_hydrolase_3"/>
</dbReference>
<dbReference type="Gene3D" id="3.40.50.1820">
    <property type="entry name" value="alpha/beta hydrolase"/>
    <property type="match status" value="1"/>
</dbReference>
<dbReference type="PANTHER" id="PTHR23024">
    <property type="entry name" value="ARYLACETAMIDE DEACETYLASE"/>
    <property type="match status" value="1"/>
</dbReference>
<dbReference type="InterPro" id="IPR050466">
    <property type="entry name" value="Carboxylest/Gibb_receptor"/>
</dbReference>
<dbReference type="EMBL" id="WJXA01000011">
    <property type="protein sequence ID" value="KAF7127431.1"/>
    <property type="molecule type" value="Genomic_DNA"/>
</dbReference>
<dbReference type="Pfam" id="PF07859">
    <property type="entry name" value="Abhydrolase_3"/>
    <property type="match status" value="1"/>
</dbReference>
<comment type="caution">
    <text evidence="3">The sequence shown here is derived from an EMBL/GenBank/DDBJ whole genome shotgun (WGS) entry which is preliminary data.</text>
</comment>
<dbReference type="PANTHER" id="PTHR23024:SF609">
    <property type="entry name" value="CARBOXYLESTERASE 18-RELATED"/>
    <property type="match status" value="1"/>
</dbReference>
<evidence type="ECO:0000313" key="3">
    <source>
        <dbReference type="EMBL" id="KAF7127431.1"/>
    </source>
</evidence>
<keyword evidence="4" id="KW-1185">Reference proteome</keyword>